<sequence>MEQEGPWETMRAEQENGELLSEDERMEASKEFREEEPQGSVKEDGSANFDNFSMKEVHQNYSAMSSKTTCRSKTLLLPTKTVQDH</sequence>
<feature type="region of interest" description="Disordered" evidence="1">
    <location>
        <begin position="1"/>
        <end position="48"/>
    </location>
</feature>
<dbReference type="HOGENOM" id="CLU_2514834_0_0_1"/>
<evidence type="ECO:0000313" key="2">
    <source>
        <dbReference type="EMBL" id="EKC27940.1"/>
    </source>
</evidence>
<protein>
    <submittedName>
        <fullName evidence="2">Uncharacterized protein</fullName>
    </submittedName>
</protein>
<proteinExistence type="predicted"/>
<name>K1QGK7_MAGGI</name>
<gene>
    <name evidence="2" type="ORF">CGI_10014942</name>
</gene>
<dbReference type="EMBL" id="JH817182">
    <property type="protein sequence ID" value="EKC27940.1"/>
    <property type="molecule type" value="Genomic_DNA"/>
</dbReference>
<dbReference type="InParanoid" id="K1QGK7"/>
<dbReference type="AlphaFoldDB" id="K1QGK7"/>
<organism evidence="2">
    <name type="scientific">Magallana gigas</name>
    <name type="common">Pacific oyster</name>
    <name type="synonym">Crassostrea gigas</name>
    <dbReference type="NCBI Taxonomy" id="29159"/>
    <lineage>
        <taxon>Eukaryota</taxon>
        <taxon>Metazoa</taxon>
        <taxon>Spiralia</taxon>
        <taxon>Lophotrochozoa</taxon>
        <taxon>Mollusca</taxon>
        <taxon>Bivalvia</taxon>
        <taxon>Autobranchia</taxon>
        <taxon>Pteriomorphia</taxon>
        <taxon>Ostreida</taxon>
        <taxon>Ostreoidea</taxon>
        <taxon>Ostreidae</taxon>
        <taxon>Magallana</taxon>
    </lineage>
</organism>
<evidence type="ECO:0000256" key="1">
    <source>
        <dbReference type="SAM" id="MobiDB-lite"/>
    </source>
</evidence>
<feature type="compositionally biased region" description="Basic and acidic residues" evidence="1">
    <location>
        <begin position="22"/>
        <end position="45"/>
    </location>
</feature>
<accession>K1QGK7</accession>
<reference evidence="2" key="1">
    <citation type="journal article" date="2012" name="Nature">
        <title>The oyster genome reveals stress adaptation and complexity of shell formation.</title>
        <authorList>
            <person name="Zhang G."/>
            <person name="Fang X."/>
            <person name="Guo X."/>
            <person name="Li L."/>
            <person name="Luo R."/>
            <person name="Xu F."/>
            <person name="Yang P."/>
            <person name="Zhang L."/>
            <person name="Wang X."/>
            <person name="Qi H."/>
            <person name="Xiong Z."/>
            <person name="Que H."/>
            <person name="Xie Y."/>
            <person name="Holland P.W."/>
            <person name="Paps J."/>
            <person name="Zhu Y."/>
            <person name="Wu F."/>
            <person name="Chen Y."/>
            <person name="Wang J."/>
            <person name="Peng C."/>
            <person name="Meng J."/>
            <person name="Yang L."/>
            <person name="Liu J."/>
            <person name="Wen B."/>
            <person name="Zhang N."/>
            <person name="Huang Z."/>
            <person name="Zhu Q."/>
            <person name="Feng Y."/>
            <person name="Mount A."/>
            <person name="Hedgecock D."/>
            <person name="Xu Z."/>
            <person name="Liu Y."/>
            <person name="Domazet-Loso T."/>
            <person name="Du Y."/>
            <person name="Sun X."/>
            <person name="Zhang S."/>
            <person name="Liu B."/>
            <person name="Cheng P."/>
            <person name="Jiang X."/>
            <person name="Li J."/>
            <person name="Fan D."/>
            <person name="Wang W."/>
            <person name="Fu W."/>
            <person name="Wang T."/>
            <person name="Wang B."/>
            <person name="Zhang J."/>
            <person name="Peng Z."/>
            <person name="Li Y."/>
            <person name="Li N."/>
            <person name="Wang J."/>
            <person name="Chen M."/>
            <person name="He Y."/>
            <person name="Tan F."/>
            <person name="Song X."/>
            <person name="Zheng Q."/>
            <person name="Huang R."/>
            <person name="Yang H."/>
            <person name="Du X."/>
            <person name="Chen L."/>
            <person name="Yang M."/>
            <person name="Gaffney P.M."/>
            <person name="Wang S."/>
            <person name="Luo L."/>
            <person name="She Z."/>
            <person name="Ming Y."/>
            <person name="Huang W."/>
            <person name="Zhang S."/>
            <person name="Huang B."/>
            <person name="Zhang Y."/>
            <person name="Qu T."/>
            <person name="Ni P."/>
            <person name="Miao G."/>
            <person name="Wang J."/>
            <person name="Wang Q."/>
            <person name="Steinberg C.E."/>
            <person name="Wang H."/>
            <person name="Li N."/>
            <person name="Qian L."/>
            <person name="Zhang G."/>
            <person name="Li Y."/>
            <person name="Yang H."/>
            <person name="Liu X."/>
            <person name="Wang J."/>
            <person name="Yin Y."/>
            <person name="Wang J."/>
        </authorList>
    </citation>
    <scope>NUCLEOTIDE SEQUENCE [LARGE SCALE GENOMIC DNA]</scope>
    <source>
        <strain evidence="2">05x7-T-G4-1.051#20</strain>
    </source>
</reference>